<keyword evidence="4" id="KW-1185">Reference proteome</keyword>
<dbReference type="SUPFAM" id="SSF54909">
    <property type="entry name" value="Dimeric alpha+beta barrel"/>
    <property type="match status" value="1"/>
</dbReference>
<comment type="caution">
    <text evidence="3">The sequence shown here is derived from an EMBL/GenBank/DDBJ whole genome shotgun (WGS) entry which is preliminary data.</text>
</comment>
<dbReference type="Gene3D" id="3.30.70.100">
    <property type="match status" value="1"/>
</dbReference>
<dbReference type="Proteomes" id="UP000252770">
    <property type="component" value="Unassembled WGS sequence"/>
</dbReference>
<feature type="compositionally biased region" description="Basic and acidic residues" evidence="1">
    <location>
        <begin position="90"/>
        <end position="105"/>
    </location>
</feature>
<accession>A0A367YV24</accession>
<dbReference type="RefSeq" id="WP_114126707.1">
    <property type="nucleotide sequence ID" value="NZ_QOUI01000006.1"/>
</dbReference>
<feature type="domain" description="ABM" evidence="2">
    <location>
        <begin position="1"/>
        <end position="97"/>
    </location>
</feature>
<evidence type="ECO:0000313" key="4">
    <source>
        <dbReference type="Proteomes" id="UP000252770"/>
    </source>
</evidence>
<evidence type="ECO:0000259" key="2">
    <source>
        <dbReference type="PROSITE" id="PS51725"/>
    </source>
</evidence>
<name>A0A367YV24_9ACTN</name>
<dbReference type="GO" id="GO:0004497">
    <property type="term" value="F:monooxygenase activity"/>
    <property type="evidence" value="ECO:0007669"/>
    <property type="project" value="UniProtKB-KW"/>
</dbReference>
<evidence type="ECO:0000256" key="1">
    <source>
        <dbReference type="SAM" id="MobiDB-lite"/>
    </source>
</evidence>
<dbReference type="Pfam" id="PF03992">
    <property type="entry name" value="ABM"/>
    <property type="match status" value="1"/>
</dbReference>
<feature type="region of interest" description="Disordered" evidence="1">
    <location>
        <begin position="85"/>
        <end position="105"/>
    </location>
</feature>
<dbReference type="PROSITE" id="PS51725">
    <property type="entry name" value="ABM"/>
    <property type="match status" value="1"/>
</dbReference>
<dbReference type="EMBL" id="QOUI01000006">
    <property type="protein sequence ID" value="RCK69389.1"/>
    <property type="molecule type" value="Genomic_DNA"/>
</dbReference>
<keyword evidence="3" id="KW-0503">Monooxygenase</keyword>
<keyword evidence="3" id="KW-0560">Oxidoreductase</keyword>
<reference evidence="3 4" key="1">
    <citation type="submission" date="2018-07" db="EMBL/GenBank/DDBJ databases">
        <title>Desertimonas flava gen. nov. sp. nov.</title>
        <authorList>
            <person name="Liu S."/>
        </authorList>
    </citation>
    <scope>NUCLEOTIDE SEQUENCE [LARGE SCALE GENOMIC DNA]</scope>
    <source>
        <strain evidence="3 4">16Sb5-5</strain>
    </source>
</reference>
<dbReference type="AlphaFoldDB" id="A0A367YV24"/>
<dbReference type="InterPro" id="IPR011008">
    <property type="entry name" value="Dimeric_a/b-barrel"/>
</dbReference>
<evidence type="ECO:0000313" key="3">
    <source>
        <dbReference type="EMBL" id="RCK69389.1"/>
    </source>
</evidence>
<sequence length="105" mass="11392">MIVLTRFRVPGEGAAEFRAQAEAAVAVLSARPGFLGVDLGRNLDEPDLWTITTRWADVGSYRRALNGLEAKMVVVPLLSRAVDEPTAYDDPDRVGVNRPRGQADG</sequence>
<dbReference type="InterPro" id="IPR007138">
    <property type="entry name" value="ABM_dom"/>
</dbReference>
<protein>
    <submittedName>
        <fullName evidence="3">Antibiotic biosynthesis monooxygenase</fullName>
    </submittedName>
</protein>
<gene>
    <name evidence="3" type="ORF">DT076_10885</name>
</gene>
<proteinExistence type="predicted"/>
<organism evidence="3 4">
    <name type="scientific">Desertihabitans brevis</name>
    <dbReference type="NCBI Taxonomy" id="2268447"/>
    <lineage>
        <taxon>Bacteria</taxon>
        <taxon>Bacillati</taxon>
        <taxon>Actinomycetota</taxon>
        <taxon>Actinomycetes</taxon>
        <taxon>Propionibacteriales</taxon>
        <taxon>Propionibacteriaceae</taxon>
        <taxon>Desertihabitans</taxon>
    </lineage>
</organism>